<evidence type="ECO:0000256" key="1">
    <source>
        <dbReference type="SAM" id="Phobius"/>
    </source>
</evidence>
<evidence type="ECO:0000259" key="2">
    <source>
        <dbReference type="Pfam" id="PF20703"/>
    </source>
</evidence>
<feature type="domain" description="Novel STAND NTPase 1" evidence="2">
    <location>
        <begin position="351"/>
        <end position="660"/>
    </location>
</feature>
<evidence type="ECO:0000313" key="4">
    <source>
        <dbReference type="Proteomes" id="UP000237423"/>
    </source>
</evidence>
<reference evidence="3 4" key="1">
    <citation type="submission" date="2017-11" db="EMBL/GenBank/DDBJ databases">
        <title>Draft Genome Sequence of Methylobacter psychrotolerans Sph1T, an Obligate Methanotroph from Low-Temperature Environments.</title>
        <authorList>
            <person name="Oshkin I.Y."/>
            <person name="Miroshnikov K."/>
            <person name="Belova S.E."/>
            <person name="Korzhenkov A."/>
            <person name="Toshchakov S.V."/>
            <person name="Dedysh S.N."/>
        </authorList>
    </citation>
    <scope>NUCLEOTIDE SEQUENCE [LARGE SCALE GENOMIC DNA]</scope>
    <source>
        <strain evidence="3 4">Sph1</strain>
    </source>
</reference>
<dbReference type="InterPro" id="IPR049052">
    <property type="entry name" value="nSTAND1"/>
</dbReference>
<accession>A0A2S5CIA1</accession>
<keyword evidence="1" id="KW-0472">Membrane</keyword>
<dbReference type="GO" id="GO:0005524">
    <property type="term" value="F:ATP binding"/>
    <property type="evidence" value="ECO:0007669"/>
    <property type="project" value="UniProtKB-KW"/>
</dbReference>
<dbReference type="PANTHER" id="PTHR34301">
    <property type="entry name" value="DNA-BINDING PROTEIN-RELATED"/>
    <property type="match status" value="1"/>
</dbReference>
<organism evidence="3 4">
    <name type="scientific">Methylovulum psychrotolerans</name>
    <dbReference type="NCBI Taxonomy" id="1704499"/>
    <lineage>
        <taxon>Bacteria</taxon>
        <taxon>Pseudomonadati</taxon>
        <taxon>Pseudomonadota</taxon>
        <taxon>Gammaproteobacteria</taxon>
        <taxon>Methylococcales</taxon>
        <taxon>Methylococcaceae</taxon>
        <taxon>Methylovulum</taxon>
    </lineage>
</organism>
<dbReference type="Pfam" id="PF20703">
    <property type="entry name" value="nSTAND1"/>
    <property type="match status" value="1"/>
</dbReference>
<keyword evidence="1" id="KW-0812">Transmembrane</keyword>
<dbReference type="EMBL" id="PGFZ01000010">
    <property type="protein sequence ID" value="POZ50543.1"/>
    <property type="molecule type" value="Genomic_DNA"/>
</dbReference>
<keyword evidence="3" id="KW-0547">Nucleotide-binding</keyword>
<evidence type="ECO:0000313" key="3">
    <source>
        <dbReference type="EMBL" id="POZ50543.1"/>
    </source>
</evidence>
<feature type="transmembrane region" description="Helical" evidence="1">
    <location>
        <begin position="58"/>
        <end position="84"/>
    </location>
</feature>
<comment type="caution">
    <text evidence="3">The sequence shown here is derived from an EMBL/GenBank/DDBJ whole genome shotgun (WGS) entry which is preliminary data.</text>
</comment>
<dbReference type="PANTHER" id="PTHR34301:SF8">
    <property type="entry name" value="ATPASE DOMAIN-CONTAINING PROTEIN"/>
    <property type="match status" value="1"/>
</dbReference>
<name>A0A2S5CIA1_9GAMM</name>
<dbReference type="RefSeq" id="WP_103975326.1">
    <property type="nucleotide sequence ID" value="NZ_PGFZ01000010.1"/>
</dbReference>
<dbReference type="Proteomes" id="UP000237423">
    <property type="component" value="Unassembled WGS sequence"/>
</dbReference>
<keyword evidence="1" id="KW-1133">Transmembrane helix</keyword>
<feature type="transmembrane region" description="Helical" evidence="1">
    <location>
        <begin position="117"/>
        <end position="140"/>
    </location>
</feature>
<keyword evidence="3" id="KW-0067">ATP-binding</keyword>
<dbReference type="AlphaFoldDB" id="A0A2S5CIA1"/>
<gene>
    <name evidence="3" type="ORF">AADEFJLK_03739</name>
</gene>
<sequence>MKIASTQPKVSLPGYWELLWLLFMQPVTLHRRLRALGIDEPGAFAWRLWRRGGVGRAFVLRMFVLLVTAIPLLTGALVLALQSYGFVVDYLGVALSVALAVALGVVLGVALGVAGGVALGVALGVAGGVAFGVAWGVAYIRLPFYLMEIQAASLSYFIQRFTGRPTLNWSPVLHHELIYFPLPFLASHITLTAETDPSLARRALDACAIAPGQQRLGRIALARLQARELAQYAHTSRFAEAAELQGDWLPGVEGADPLLSGLAEMARYLQAAQQSKIAYHRLGHLERGEKAFKSLENQLLNTSSFLARELRPILPAWHTALAALRREAEQAAEQQLPNPFRSGNPLEPETGREVFRGRENLVRRVDELLADAGNAASLALLGPRRCGKTSLLKMLPSMLPDAVVVLFDLQDNPVDSLSALFGAMDRQIRIQARRDRQLELPALDRERLLTAPFETAKDWLDALETAVGERRLLLCIDEFERLEDLFPGEQRELLQFMGLLRATIQHKRRVRLLVSGAAPFEEWGELWSDHFINVREIAIGHLDRQTTVGLLTRPIPVFPAEAIPLGVAESIYQRTGGQPDLVQLYGSLLVSRLNETQCRTAELADLEAVECRALEQSAYYFRHLYGTAPESAREALQMLALGETTAPDSRTRRWLERRLLIDGQGQLNIPVLGRWLVEEEL</sequence>
<proteinExistence type="predicted"/>
<dbReference type="SUPFAM" id="SSF52540">
    <property type="entry name" value="P-loop containing nucleoside triphosphate hydrolases"/>
    <property type="match status" value="1"/>
</dbReference>
<feature type="transmembrane region" description="Helical" evidence="1">
    <location>
        <begin position="90"/>
        <end position="110"/>
    </location>
</feature>
<dbReference type="Gene3D" id="3.40.50.300">
    <property type="entry name" value="P-loop containing nucleotide triphosphate hydrolases"/>
    <property type="match status" value="1"/>
</dbReference>
<dbReference type="InterPro" id="IPR027417">
    <property type="entry name" value="P-loop_NTPase"/>
</dbReference>
<protein>
    <submittedName>
        <fullName evidence="3">ATP-binding protein</fullName>
    </submittedName>
</protein>